<evidence type="ECO:0000256" key="1">
    <source>
        <dbReference type="ARBA" id="ARBA00022603"/>
    </source>
</evidence>
<proteinExistence type="predicted"/>
<dbReference type="PANTHER" id="PTHR43464:SF19">
    <property type="entry name" value="UBIQUINONE BIOSYNTHESIS O-METHYLTRANSFERASE, MITOCHONDRIAL"/>
    <property type="match status" value="1"/>
</dbReference>
<dbReference type="Gene3D" id="3.40.50.150">
    <property type="entry name" value="Vaccinia Virus protein VP39"/>
    <property type="match status" value="1"/>
</dbReference>
<keyword evidence="1 5" id="KW-0489">Methyltransferase</keyword>
<feature type="domain" description="Methyltransferase" evidence="4">
    <location>
        <begin position="56"/>
        <end position="152"/>
    </location>
</feature>
<name>A0A3M8W2G4_9ACTN</name>
<keyword evidence="6" id="KW-1185">Reference proteome</keyword>
<dbReference type="InterPro" id="IPR029063">
    <property type="entry name" value="SAM-dependent_MTases_sf"/>
</dbReference>
<accession>A0A3M8W2G4</accession>
<keyword evidence="2 5" id="KW-0808">Transferase</keyword>
<dbReference type="SUPFAM" id="SSF53335">
    <property type="entry name" value="S-adenosyl-L-methionine-dependent methyltransferases"/>
    <property type="match status" value="1"/>
</dbReference>
<dbReference type="AlphaFoldDB" id="A0A3M8W2G4"/>
<dbReference type="GO" id="GO:0008168">
    <property type="term" value="F:methyltransferase activity"/>
    <property type="evidence" value="ECO:0007669"/>
    <property type="project" value="UniProtKB-KW"/>
</dbReference>
<organism evidence="5 6">
    <name type="scientific">Streptomyces botrytidirepellens</name>
    <dbReference type="NCBI Taxonomy" id="2486417"/>
    <lineage>
        <taxon>Bacteria</taxon>
        <taxon>Bacillati</taxon>
        <taxon>Actinomycetota</taxon>
        <taxon>Actinomycetes</taxon>
        <taxon>Kitasatosporales</taxon>
        <taxon>Streptomycetaceae</taxon>
        <taxon>Streptomyces</taxon>
    </lineage>
</organism>
<evidence type="ECO:0000256" key="2">
    <source>
        <dbReference type="ARBA" id="ARBA00022679"/>
    </source>
</evidence>
<reference evidence="5 6" key="1">
    <citation type="submission" date="2018-11" db="EMBL/GenBank/DDBJ databases">
        <title>The Potential of Streptomyces as Biocontrol Agents against the Tomato grey mould, Botrytis cinerea (Gray mold) Frontiers in Microbiology.</title>
        <authorList>
            <person name="Li D."/>
        </authorList>
    </citation>
    <scope>NUCLEOTIDE SEQUENCE [LARGE SCALE GENOMIC DNA]</scope>
    <source>
        <strain evidence="5 6">NEAU-LD23</strain>
    </source>
</reference>
<keyword evidence="3" id="KW-0949">S-adenosyl-L-methionine</keyword>
<dbReference type="EMBL" id="RIBZ01000246">
    <property type="protein sequence ID" value="RNG22849.1"/>
    <property type="molecule type" value="Genomic_DNA"/>
</dbReference>
<evidence type="ECO:0000313" key="6">
    <source>
        <dbReference type="Proteomes" id="UP000275401"/>
    </source>
</evidence>
<dbReference type="RefSeq" id="WP_123101218.1">
    <property type="nucleotide sequence ID" value="NZ_RIBZ01000246.1"/>
</dbReference>
<evidence type="ECO:0000313" key="5">
    <source>
        <dbReference type="EMBL" id="RNG22849.1"/>
    </source>
</evidence>
<gene>
    <name evidence="5" type="ORF">EEJ42_19380</name>
</gene>
<evidence type="ECO:0000259" key="4">
    <source>
        <dbReference type="Pfam" id="PF13649"/>
    </source>
</evidence>
<dbReference type="CDD" id="cd02440">
    <property type="entry name" value="AdoMet_MTases"/>
    <property type="match status" value="1"/>
</dbReference>
<evidence type="ECO:0000256" key="3">
    <source>
        <dbReference type="ARBA" id="ARBA00022691"/>
    </source>
</evidence>
<dbReference type="Pfam" id="PF13649">
    <property type="entry name" value="Methyltransf_25"/>
    <property type="match status" value="1"/>
</dbReference>
<dbReference type="GO" id="GO:0032259">
    <property type="term" value="P:methylation"/>
    <property type="evidence" value="ECO:0007669"/>
    <property type="project" value="UniProtKB-KW"/>
</dbReference>
<dbReference type="PANTHER" id="PTHR43464">
    <property type="entry name" value="METHYLTRANSFERASE"/>
    <property type="match status" value="1"/>
</dbReference>
<protein>
    <submittedName>
        <fullName evidence="5">Methyltransferase domain-containing protein</fullName>
    </submittedName>
</protein>
<sequence>MTDAPKADLHEGFRDPLRAGSAALTGFLDGVDRLPGVRAIHRAMRRSLGIRPGMRVLDAGCGIGLEVARLARRYPDARFTGLDKNPDLLDTARQRAVPSPPNLSWLHAALETSELEEGSYDAVRTERVLMYAPHPLFGELLDLLVRLVRPGGRLVLFELDYGATMLSAGRDDDALVRPLDDLLERALPQPLAGRKIPLELAARGMAEVAAVPYSFSVNEPVWRGIVHDTLLLALEREPGRHEELRSWLEAQAAGAHDSPFLAAFTGVLTTARRPDGA</sequence>
<comment type="caution">
    <text evidence="5">The sequence shown here is derived from an EMBL/GenBank/DDBJ whole genome shotgun (WGS) entry which is preliminary data.</text>
</comment>
<dbReference type="InterPro" id="IPR041698">
    <property type="entry name" value="Methyltransf_25"/>
</dbReference>
<dbReference type="Proteomes" id="UP000275401">
    <property type="component" value="Unassembled WGS sequence"/>
</dbReference>